<evidence type="ECO:0000313" key="1">
    <source>
        <dbReference type="EMBL" id="MBO1514720.1"/>
    </source>
</evidence>
<evidence type="ECO:0000313" key="2">
    <source>
        <dbReference type="Proteomes" id="UP000663981"/>
    </source>
</evidence>
<reference evidence="1 2" key="1">
    <citation type="submission" date="2021-03" db="EMBL/GenBank/DDBJ databases">
        <title>Whole genome sequence of Metabacillus bambusae BG109.</title>
        <authorList>
            <person name="Jeong J.W."/>
        </authorList>
    </citation>
    <scope>NUCLEOTIDE SEQUENCE [LARGE SCALE GENOMIC DNA]</scope>
    <source>
        <strain evidence="1 2">BG109</strain>
    </source>
</reference>
<proteinExistence type="predicted"/>
<gene>
    <name evidence="1" type="ORF">I7822_24105</name>
</gene>
<protein>
    <submittedName>
        <fullName evidence="1">DUF3907 family protein</fullName>
    </submittedName>
</protein>
<dbReference type="Proteomes" id="UP000663981">
    <property type="component" value="Unassembled WGS sequence"/>
</dbReference>
<organism evidence="1 2">
    <name type="scientific">Metabacillus bambusae</name>
    <dbReference type="NCBI Taxonomy" id="2795218"/>
    <lineage>
        <taxon>Bacteria</taxon>
        <taxon>Bacillati</taxon>
        <taxon>Bacillota</taxon>
        <taxon>Bacilli</taxon>
        <taxon>Bacillales</taxon>
        <taxon>Bacillaceae</taxon>
        <taxon>Metabacillus</taxon>
    </lineage>
</organism>
<accession>A0ABS3N9K3</accession>
<name>A0ABS3N9K3_9BACI</name>
<sequence>MMENTRVKSELKRVVVFLENVVEKITNYLNDITITSLENEIAGDKDYFLKLLKSVRKLVVFCEEALDACTTILRNQPFKEDVANQLLFKVYQQCIERYFHPKNDVWYEDSRSAYSSTKAIVFRKTPPPSLADLITTLEDDFQVVREELDKGVQPQF</sequence>
<dbReference type="EMBL" id="JAGDEL010000025">
    <property type="protein sequence ID" value="MBO1514720.1"/>
    <property type="molecule type" value="Genomic_DNA"/>
</dbReference>
<dbReference type="InterPro" id="IPR025013">
    <property type="entry name" value="DUF3907"/>
</dbReference>
<keyword evidence="2" id="KW-1185">Reference proteome</keyword>
<dbReference type="Pfam" id="PF13047">
    <property type="entry name" value="DUF3907"/>
    <property type="match status" value="1"/>
</dbReference>
<comment type="caution">
    <text evidence="1">The sequence shown here is derived from an EMBL/GenBank/DDBJ whole genome shotgun (WGS) entry which is preliminary data.</text>
</comment>